<feature type="signal peptide" evidence="1">
    <location>
        <begin position="1"/>
        <end position="27"/>
    </location>
</feature>
<sequence>MIRILRRPMAVLLLTGLLVGSGMQAEAKSPTVAEYTAPDGLKVISTSPNWSDPNKLKSLHDELLQNVHGDEIKLLKEIDIYDDYPSGNGVAGQYIFQTLSSVLPVKQKMQPGKIELYGGHEHQDVASFAHTLSHEYGHHVTHYYTLQTDGYALTDPKRWKETTYARMRGLSNDERVAVDDVDHRWQIAEIAAEDYVQMFGSPLAHEPTKFESRVEQAVSGKEPAAMSWSASMYNVQPQENLALPLASDVPGLYSFFYKQIKGDDGKYAPPVKPVLNLASYAKQGDVGYQLQFSWSLEGEKPNVAYTLVTYSDKDLLAEPVVTKTAQQKHEVKYGPVVTRRGGYIYTYQEPSAKGVRHFKLYAFGDNGWVSESPVLTVDLSNPTQVQVVEKDKVVPVAKSAVPAMAEPTFELPSGGWIESVVGNLKRVIDAMSSFLHEFFA</sequence>
<dbReference type="EMBL" id="QGGL01000005">
    <property type="protein sequence ID" value="PWK14267.1"/>
    <property type="molecule type" value="Genomic_DNA"/>
</dbReference>
<dbReference type="AlphaFoldDB" id="A0A316DE96"/>
<name>A0A316DE96_9BACL</name>
<evidence type="ECO:0000313" key="3">
    <source>
        <dbReference type="Proteomes" id="UP000245634"/>
    </source>
</evidence>
<comment type="caution">
    <text evidence="2">The sequence shown here is derived from an EMBL/GenBank/DDBJ whole genome shotgun (WGS) entry which is preliminary data.</text>
</comment>
<dbReference type="OrthoDB" id="2690990at2"/>
<keyword evidence="3" id="KW-1185">Reference proteome</keyword>
<accession>A0A316DE96</accession>
<evidence type="ECO:0000313" key="2">
    <source>
        <dbReference type="EMBL" id="PWK14267.1"/>
    </source>
</evidence>
<evidence type="ECO:0000256" key="1">
    <source>
        <dbReference type="SAM" id="SignalP"/>
    </source>
</evidence>
<dbReference type="Proteomes" id="UP000245634">
    <property type="component" value="Unassembled WGS sequence"/>
</dbReference>
<gene>
    <name evidence="2" type="ORF">C7459_10521</name>
</gene>
<organism evidence="2 3">
    <name type="scientific">Tumebacillus permanentifrigoris</name>
    <dbReference type="NCBI Taxonomy" id="378543"/>
    <lineage>
        <taxon>Bacteria</taxon>
        <taxon>Bacillati</taxon>
        <taxon>Bacillota</taxon>
        <taxon>Bacilli</taxon>
        <taxon>Bacillales</taxon>
        <taxon>Alicyclobacillaceae</taxon>
        <taxon>Tumebacillus</taxon>
    </lineage>
</organism>
<dbReference type="RefSeq" id="WP_146200962.1">
    <property type="nucleotide sequence ID" value="NZ_QGGL01000005.1"/>
</dbReference>
<protein>
    <submittedName>
        <fullName evidence="2">Uncharacterized protein</fullName>
    </submittedName>
</protein>
<keyword evidence="1" id="KW-0732">Signal</keyword>
<feature type="chain" id="PRO_5016355528" evidence="1">
    <location>
        <begin position="28"/>
        <end position="440"/>
    </location>
</feature>
<proteinExistence type="predicted"/>
<reference evidence="2 3" key="1">
    <citation type="submission" date="2018-05" db="EMBL/GenBank/DDBJ databases">
        <title>Genomic Encyclopedia of Type Strains, Phase IV (KMG-IV): sequencing the most valuable type-strain genomes for metagenomic binning, comparative biology and taxonomic classification.</title>
        <authorList>
            <person name="Goeker M."/>
        </authorList>
    </citation>
    <scope>NUCLEOTIDE SEQUENCE [LARGE SCALE GENOMIC DNA]</scope>
    <source>
        <strain evidence="2 3">DSM 18773</strain>
    </source>
</reference>